<dbReference type="Gene3D" id="3.30.565.10">
    <property type="entry name" value="Histidine kinase-like ATPase, C-terminal domain"/>
    <property type="match status" value="1"/>
</dbReference>
<comment type="catalytic activity">
    <reaction evidence="1">
        <text>ATP + protein L-histidine = ADP + protein N-phospho-L-histidine.</text>
        <dbReference type="EC" id="2.7.13.3"/>
    </reaction>
</comment>
<evidence type="ECO:0000256" key="1">
    <source>
        <dbReference type="ARBA" id="ARBA00000085"/>
    </source>
</evidence>
<dbReference type="InterPro" id="IPR004358">
    <property type="entry name" value="Sig_transdc_His_kin-like_C"/>
</dbReference>
<organism evidence="5 6">
    <name type="scientific">Costertonia aggregata</name>
    <dbReference type="NCBI Taxonomy" id="343403"/>
    <lineage>
        <taxon>Bacteria</taxon>
        <taxon>Pseudomonadati</taxon>
        <taxon>Bacteroidota</taxon>
        <taxon>Flavobacteriia</taxon>
        <taxon>Flavobacteriales</taxon>
        <taxon>Flavobacteriaceae</taxon>
        <taxon>Costertonia</taxon>
    </lineage>
</organism>
<feature type="domain" description="Histidine kinase" evidence="4">
    <location>
        <begin position="8"/>
        <end position="69"/>
    </location>
</feature>
<dbReference type="KEGG" id="cagg:HYG79_14720"/>
<dbReference type="GO" id="GO:0000155">
    <property type="term" value="F:phosphorelay sensor kinase activity"/>
    <property type="evidence" value="ECO:0007669"/>
    <property type="project" value="TreeGrafter"/>
</dbReference>
<dbReference type="PANTHER" id="PTHR43547:SF2">
    <property type="entry name" value="HYBRID SIGNAL TRANSDUCTION HISTIDINE KINASE C"/>
    <property type="match status" value="1"/>
</dbReference>
<dbReference type="InterPro" id="IPR036890">
    <property type="entry name" value="HATPase_C_sf"/>
</dbReference>
<dbReference type="EC" id="2.7.13.3" evidence="2"/>
<dbReference type="InterPro" id="IPR003594">
    <property type="entry name" value="HATPase_dom"/>
</dbReference>
<gene>
    <name evidence="5" type="ORF">HYG79_14720</name>
</gene>
<evidence type="ECO:0000259" key="4">
    <source>
        <dbReference type="PROSITE" id="PS50109"/>
    </source>
</evidence>
<dbReference type="Proteomes" id="UP000509302">
    <property type="component" value="Chromosome"/>
</dbReference>
<protein>
    <recommendedName>
        <fullName evidence="2">histidine kinase</fullName>
        <ecNumber evidence="2">2.7.13.3</ecNumber>
    </recommendedName>
</protein>
<name>A0A7H9AT10_9FLAO</name>
<dbReference type="InterPro" id="IPR005467">
    <property type="entry name" value="His_kinase_dom"/>
</dbReference>
<dbReference type="PANTHER" id="PTHR43547">
    <property type="entry name" value="TWO-COMPONENT HISTIDINE KINASE"/>
    <property type="match status" value="1"/>
</dbReference>
<evidence type="ECO:0000256" key="2">
    <source>
        <dbReference type="ARBA" id="ARBA00012438"/>
    </source>
</evidence>
<dbReference type="EMBL" id="CP058595">
    <property type="protein sequence ID" value="QLG46547.1"/>
    <property type="molecule type" value="Genomic_DNA"/>
</dbReference>
<dbReference type="AlphaFoldDB" id="A0A7H9AT10"/>
<reference evidence="5 6" key="1">
    <citation type="journal article" date="2006" name="Int. J. Syst. Evol. Microbiol.">
        <title>Costertonia aggregata gen. nov., sp. nov., a mesophilic marine bacterium of the family Flavobacteriaceae, isolated from a mature biofilm.</title>
        <authorList>
            <person name="Kwon K.K."/>
            <person name="Lee Y.K."/>
            <person name="Lee H.K."/>
        </authorList>
    </citation>
    <scope>NUCLEOTIDE SEQUENCE [LARGE SCALE GENOMIC DNA]</scope>
    <source>
        <strain evidence="5 6">KCCM 42265</strain>
    </source>
</reference>
<dbReference type="PRINTS" id="PR00344">
    <property type="entry name" value="BCTRLSENSOR"/>
</dbReference>
<dbReference type="SUPFAM" id="SSF55874">
    <property type="entry name" value="ATPase domain of HSP90 chaperone/DNA topoisomerase II/histidine kinase"/>
    <property type="match status" value="1"/>
</dbReference>
<accession>A0A7H9AT10</accession>
<proteinExistence type="predicted"/>
<evidence type="ECO:0000313" key="5">
    <source>
        <dbReference type="EMBL" id="QLG46547.1"/>
    </source>
</evidence>
<sequence length="77" mass="8414">MIFVLNSSPSQVDNIFKPFGRLHSKSTYAGTGIGLALCKRVVEIHKGFIDVDSDGKAGTTFTVYIPINKKNGHKLFS</sequence>
<evidence type="ECO:0000313" key="6">
    <source>
        <dbReference type="Proteomes" id="UP000509302"/>
    </source>
</evidence>
<dbReference type="PROSITE" id="PS50109">
    <property type="entry name" value="HIS_KIN"/>
    <property type="match status" value="1"/>
</dbReference>
<evidence type="ECO:0000256" key="3">
    <source>
        <dbReference type="ARBA" id="ARBA00022553"/>
    </source>
</evidence>
<keyword evidence="3" id="KW-0597">Phosphoprotein</keyword>
<dbReference type="Pfam" id="PF02518">
    <property type="entry name" value="HATPase_c"/>
    <property type="match status" value="1"/>
</dbReference>
<keyword evidence="6" id="KW-1185">Reference proteome</keyword>